<dbReference type="InterPro" id="IPR051681">
    <property type="entry name" value="Ser/Thr_Kinases-Pseudokinases"/>
</dbReference>
<accession>A0A250WQR2</accession>
<keyword evidence="1" id="KW-0812">Transmembrane</keyword>
<protein>
    <recommendedName>
        <fullName evidence="2">Protein kinase domain-containing protein</fullName>
    </recommendedName>
</protein>
<evidence type="ECO:0000313" key="3">
    <source>
        <dbReference type="EMBL" id="GAX73002.1"/>
    </source>
</evidence>
<dbReference type="InterPro" id="IPR008271">
    <property type="entry name" value="Ser/Thr_kinase_AS"/>
</dbReference>
<feature type="transmembrane region" description="Helical" evidence="1">
    <location>
        <begin position="172"/>
        <end position="194"/>
    </location>
</feature>
<evidence type="ECO:0000256" key="1">
    <source>
        <dbReference type="SAM" id="Phobius"/>
    </source>
</evidence>
<dbReference type="EMBL" id="BEGY01000002">
    <property type="protein sequence ID" value="GAX73002.1"/>
    <property type="molecule type" value="Genomic_DNA"/>
</dbReference>
<dbReference type="PROSITE" id="PS50011">
    <property type="entry name" value="PROTEIN_KINASE_DOM"/>
    <property type="match status" value="1"/>
</dbReference>
<dbReference type="PANTHER" id="PTHR44329:SF214">
    <property type="entry name" value="PROTEIN KINASE DOMAIN-CONTAINING PROTEIN"/>
    <property type="match status" value="1"/>
</dbReference>
<reference evidence="3 4" key="1">
    <citation type="submission" date="2017-08" db="EMBL/GenBank/DDBJ databases">
        <title>Acidophilic green algal genome provides insights into adaptation to an acidic environment.</title>
        <authorList>
            <person name="Hirooka S."/>
            <person name="Hirose Y."/>
            <person name="Kanesaki Y."/>
            <person name="Higuchi S."/>
            <person name="Fujiwara T."/>
            <person name="Onuma R."/>
            <person name="Era A."/>
            <person name="Ohbayashi R."/>
            <person name="Uzuka A."/>
            <person name="Nozaki H."/>
            <person name="Yoshikawa H."/>
            <person name="Miyagishima S.Y."/>
        </authorList>
    </citation>
    <scope>NUCLEOTIDE SEQUENCE [LARGE SCALE GENOMIC DNA]</scope>
    <source>
        <strain evidence="3 4">NIES-2499</strain>
    </source>
</reference>
<keyword evidence="1" id="KW-1133">Transmembrane helix</keyword>
<feature type="transmembrane region" description="Helical" evidence="1">
    <location>
        <begin position="78"/>
        <end position="99"/>
    </location>
</feature>
<dbReference type="Pfam" id="PF00069">
    <property type="entry name" value="Pkinase"/>
    <property type="match status" value="1"/>
</dbReference>
<evidence type="ECO:0000259" key="2">
    <source>
        <dbReference type="PROSITE" id="PS50011"/>
    </source>
</evidence>
<dbReference type="AlphaFoldDB" id="A0A250WQR2"/>
<keyword evidence="4" id="KW-1185">Reference proteome</keyword>
<dbReference type="PANTHER" id="PTHR44329">
    <property type="entry name" value="SERINE/THREONINE-PROTEIN KINASE TNNI3K-RELATED"/>
    <property type="match status" value="1"/>
</dbReference>
<sequence>MANKLTPDRSVDRSFIVFTCAVPILNVLWHFTLPFFDITSRHWFWFFTLLLVSLRTNRETSHLVTMDGRSRFSATSYSLLQWMISGPIFMFLDCCKAITLMERACMEGKQQLEASLQHDMPDYHLHSNNSSVSLLEGHRQDNWHTVVPACNRIPKSTAAWVFLYMQLTVSRAVLFMGGGLMVVLMVMTLVVVAVPPEREADISKAPAWRIADAAVTTQTRLSKGLGNTETREGVFKTNDRVLTQGCLTPKPLMRRTSSHADDPKPLMRRTSSHADQQLFWPLESFGFPWFRDSGNVSWFIAFVRAVECIPIQAALIFGAHRFWLVCLPIASFYGIKCLLEGVQQDLAWSVKTVTSEEWLLVFVACLFLGRDSMHVNLVQILDTFINLRVSARLSEGPQPQTVESLVDNVRKLLKSTAPACEHAVKLASTDHASDLLPHPAPSFVSNCTDDYKGKLSEVRLLDFIGQGSYGKVFKGYWKGKIVATKLAVLSATAGIKRERIAIMEAAISTSLSHPHIVKTFGYSIKAIQPVVQHDSMDALSSSTISCTKPALSRAESESTSDMPGSPVGFQVQLILEYCDHGSLRKALDSGMFLYYTGKFNYTAILDVAIDIAEGMIYLHDMDIIHSDIKADNILLTSSVEEAGRSYIAKVSDFGLAFKLEGVFMHTNKVYQGTLTHMAPEIFQGGRVGKATDVYAFGILLWELYTARYPFYGIDRISLPYLVCSQCLRPKWPFNVHKRYAELAEQCWSENSDERPSFHSILSILTQMREVDKEIEDATQQNGLGLQVMWDSSGVINLMGGSEDLILRI</sequence>
<dbReference type="STRING" id="1157962.A0A250WQR2"/>
<dbReference type="InterPro" id="IPR000719">
    <property type="entry name" value="Prot_kinase_dom"/>
</dbReference>
<dbReference type="GO" id="GO:0005524">
    <property type="term" value="F:ATP binding"/>
    <property type="evidence" value="ECO:0007669"/>
    <property type="project" value="InterPro"/>
</dbReference>
<proteinExistence type="predicted"/>
<gene>
    <name evidence="3" type="ORF">CEUSTIGMA_g454.t1</name>
</gene>
<keyword evidence="1" id="KW-0472">Membrane</keyword>
<name>A0A250WQR2_9CHLO</name>
<dbReference type="InterPro" id="IPR001245">
    <property type="entry name" value="Ser-Thr/Tyr_kinase_cat_dom"/>
</dbReference>
<feature type="domain" description="Protein kinase" evidence="2">
    <location>
        <begin position="458"/>
        <end position="767"/>
    </location>
</feature>
<comment type="caution">
    <text evidence="3">The sequence shown here is derived from an EMBL/GenBank/DDBJ whole genome shotgun (WGS) entry which is preliminary data.</text>
</comment>
<dbReference type="Proteomes" id="UP000232323">
    <property type="component" value="Unassembled WGS sequence"/>
</dbReference>
<dbReference type="PROSITE" id="PS00108">
    <property type="entry name" value="PROTEIN_KINASE_ST"/>
    <property type="match status" value="1"/>
</dbReference>
<dbReference type="Gene3D" id="3.30.200.20">
    <property type="entry name" value="Phosphorylase Kinase, domain 1"/>
    <property type="match status" value="1"/>
</dbReference>
<dbReference type="SUPFAM" id="SSF56112">
    <property type="entry name" value="Protein kinase-like (PK-like)"/>
    <property type="match status" value="1"/>
</dbReference>
<dbReference type="Gene3D" id="1.10.510.10">
    <property type="entry name" value="Transferase(Phosphotransferase) domain 1"/>
    <property type="match status" value="1"/>
</dbReference>
<dbReference type="OrthoDB" id="535720at2759"/>
<dbReference type="GO" id="GO:0004674">
    <property type="term" value="F:protein serine/threonine kinase activity"/>
    <property type="evidence" value="ECO:0007669"/>
    <property type="project" value="TreeGrafter"/>
</dbReference>
<dbReference type="InterPro" id="IPR011009">
    <property type="entry name" value="Kinase-like_dom_sf"/>
</dbReference>
<evidence type="ECO:0000313" key="4">
    <source>
        <dbReference type="Proteomes" id="UP000232323"/>
    </source>
</evidence>
<organism evidence="3 4">
    <name type="scientific">Chlamydomonas eustigma</name>
    <dbReference type="NCBI Taxonomy" id="1157962"/>
    <lineage>
        <taxon>Eukaryota</taxon>
        <taxon>Viridiplantae</taxon>
        <taxon>Chlorophyta</taxon>
        <taxon>core chlorophytes</taxon>
        <taxon>Chlorophyceae</taxon>
        <taxon>CS clade</taxon>
        <taxon>Chlamydomonadales</taxon>
        <taxon>Chlamydomonadaceae</taxon>
        <taxon>Chlamydomonas</taxon>
    </lineage>
</organism>
<dbReference type="SMART" id="SM00220">
    <property type="entry name" value="S_TKc"/>
    <property type="match status" value="1"/>
</dbReference>
<feature type="transmembrane region" description="Helical" evidence="1">
    <location>
        <begin position="15"/>
        <end position="36"/>
    </location>
</feature>
<dbReference type="PRINTS" id="PR00109">
    <property type="entry name" value="TYRKINASE"/>
</dbReference>